<dbReference type="Gene3D" id="3.30.420.10">
    <property type="entry name" value="Ribonuclease H-like superfamily/Ribonuclease H"/>
    <property type="match status" value="1"/>
</dbReference>
<dbReference type="InterPro" id="IPR036397">
    <property type="entry name" value="RNaseH_sf"/>
</dbReference>
<accession>A0A9Q0JCE9</accession>
<evidence type="ECO:0000259" key="3">
    <source>
        <dbReference type="SMART" id="SM00474"/>
    </source>
</evidence>
<dbReference type="AlphaFoldDB" id="A0A9Q0JCE9"/>
<dbReference type="EMBL" id="JAKUCV010004231">
    <property type="protein sequence ID" value="KAJ4836087.1"/>
    <property type="molecule type" value="Genomic_DNA"/>
</dbReference>
<dbReference type="GO" id="GO:0008408">
    <property type="term" value="F:3'-5' exonuclease activity"/>
    <property type="evidence" value="ECO:0007669"/>
    <property type="project" value="InterPro"/>
</dbReference>
<dbReference type="PANTHER" id="PTHR13620">
    <property type="entry name" value="3-5 EXONUCLEASE"/>
    <property type="match status" value="1"/>
</dbReference>
<dbReference type="SUPFAM" id="SSF53098">
    <property type="entry name" value="Ribonuclease H-like"/>
    <property type="match status" value="1"/>
</dbReference>
<gene>
    <name evidence="4" type="ORF">Tsubulata_929654</name>
</gene>
<evidence type="ECO:0000313" key="5">
    <source>
        <dbReference type="Proteomes" id="UP001141552"/>
    </source>
</evidence>
<reference evidence="4" key="2">
    <citation type="journal article" date="2023" name="Plants (Basel)">
        <title>Annotation of the Turnera subulata (Passifloraceae) Draft Genome Reveals the S-Locus Evolved after the Divergence of Turneroideae from Passifloroideae in a Stepwise Manner.</title>
        <authorList>
            <person name="Henning P.M."/>
            <person name="Roalson E.H."/>
            <person name="Mir W."/>
            <person name="McCubbin A.G."/>
            <person name="Shore J.S."/>
        </authorList>
    </citation>
    <scope>NUCLEOTIDE SEQUENCE</scope>
    <source>
        <strain evidence="4">F60SS</strain>
    </source>
</reference>
<dbReference type="OrthoDB" id="10261556at2759"/>
<dbReference type="GO" id="GO:0005634">
    <property type="term" value="C:nucleus"/>
    <property type="evidence" value="ECO:0007669"/>
    <property type="project" value="TreeGrafter"/>
</dbReference>
<dbReference type="Proteomes" id="UP001141552">
    <property type="component" value="Unassembled WGS sequence"/>
</dbReference>
<sequence length="207" mass="23748">MDIFIEPLPSQNPQSETYMVNLFNHRISTTVTATPSVVRRWINQTLHFYRFHRGRLVVGLGVQWVPSSDEAATLQLCVGSRCLIFQLLHTDTVPLCLRRFLEDPDHTFVGVWNHRDEELLESYHNLRVERLIDLRDVADAELGIGRQVSLGRLANEVLGFDGVVKDVWVGRSDWGAEWLSEEQVQYACVDAAVSFLVGKELEAWNWN</sequence>
<keyword evidence="5" id="KW-1185">Reference proteome</keyword>
<keyword evidence="2" id="KW-0378">Hydrolase</keyword>
<dbReference type="CDD" id="cd06141">
    <property type="entry name" value="WRN_exo"/>
    <property type="match status" value="1"/>
</dbReference>
<reference evidence="4" key="1">
    <citation type="submission" date="2022-02" db="EMBL/GenBank/DDBJ databases">
        <authorList>
            <person name="Henning P.M."/>
            <person name="McCubbin A.G."/>
            <person name="Shore J.S."/>
        </authorList>
    </citation>
    <scope>NUCLEOTIDE SEQUENCE</scope>
    <source>
        <strain evidence="4">F60SS</strain>
        <tissue evidence="4">Leaves</tissue>
    </source>
</reference>
<feature type="domain" description="3'-5' exonuclease" evidence="3">
    <location>
        <begin position="35"/>
        <end position="206"/>
    </location>
</feature>
<dbReference type="PANTHER" id="PTHR13620:SF59">
    <property type="entry name" value="POLYNUCLEOTIDYL TRANSFERASE, RIBONUCLEASE H-LIKE SUPERFAMILY PROTEIN"/>
    <property type="match status" value="1"/>
</dbReference>
<dbReference type="InterPro" id="IPR002562">
    <property type="entry name" value="3'-5'_exonuclease_dom"/>
</dbReference>
<keyword evidence="1" id="KW-0540">Nuclease</keyword>
<evidence type="ECO:0000256" key="1">
    <source>
        <dbReference type="ARBA" id="ARBA00022722"/>
    </source>
</evidence>
<evidence type="ECO:0000313" key="4">
    <source>
        <dbReference type="EMBL" id="KAJ4836087.1"/>
    </source>
</evidence>
<dbReference type="InterPro" id="IPR051132">
    <property type="entry name" value="3-5_Exonuclease_domain"/>
</dbReference>
<dbReference type="InterPro" id="IPR012337">
    <property type="entry name" value="RNaseH-like_sf"/>
</dbReference>
<dbReference type="GO" id="GO:0006139">
    <property type="term" value="P:nucleobase-containing compound metabolic process"/>
    <property type="evidence" value="ECO:0007669"/>
    <property type="project" value="InterPro"/>
</dbReference>
<dbReference type="Pfam" id="PF01612">
    <property type="entry name" value="DNA_pol_A_exo1"/>
    <property type="match status" value="1"/>
</dbReference>
<organism evidence="4 5">
    <name type="scientific">Turnera subulata</name>
    <dbReference type="NCBI Taxonomy" id="218843"/>
    <lineage>
        <taxon>Eukaryota</taxon>
        <taxon>Viridiplantae</taxon>
        <taxon>Streptophyta</taxon>
        <taxon>Embryophyta</taxon>
        <taxon>Tracheophyta</taxon>
        <taxon>Spermatophyta</taxon>
        <taxon>Magnoliopsida</taxon>
        <taxon>eudicotyledons</taxon>
        <taxon>Gunneridae</taxon>
        <taxon>Pentapetalae</taxon>
        <taxon>rosids</taxon>
        <taxon>fabids</taxon>
        <taxon>Malpighiales</taxon>
        <taxon>Passifloraceae</taxon>
        <taxon>Turnera</taxon>
    </lineage>
</organism>
<dbReference type="GO" id="GO:0003676">
    <property type="term" value="F:nucleic acid binding"/>
    <property type="evidence" value="ECO:0007669"/>
    <property type="project" value="InterPro"/>
</dbReference>
<proteinExistence type="predicted"/>
<dbReference type="GO" id="GO:0005737">
    <property type="term" value="C:cytoplasm"/>
    <property type="evidence" value="ECO:0007669"/>
    <property type="project" value="TreeGrafter"/>
</dbReference>
<evidence type="ECO:0000256" key="2">
    <source>
        <dbReference type="ARBA" id="ARBA00022801"/>
    </source>
</evidence>
<comment type="caution">
    <text evidence="4">The sequence shown here is derived from an EMBL/GenBank/DDBJ whole genome shotgun (WGS) entry which is preliminary data.</text>
</comment>
<protein>
    <recommendedName>
        <fullName evidence="3">3'-5' exonuclease domain-containing protein</fullName>
    </recommendedName>
</protein>
<name>A0A9Q0JCE9_9ROSI</name>
<dbReference type="SMART" id="SM00474">
    <property type="entry name" value="35EXOc"/>
    <property type="match status" value="1"/>
</dbReference>